<keyword evidence="7" id="KW-0865">Zymogen</keyword>
<dbReference type="InterPro" id="IPR009003">
    <property type="entry name" value="Peptidase_S1_PA"/>
</dbReference>
<dbReference type="PROSITE" id="PS00134">
    <property type="entry name" value="TRYPSIN_HIS"/>
    <property type="match status" value="1"/>
</dbReference>
<comment type="caution">
    <text evidence="15">The sequence shown here is derived from an EMBL/GenBank/DDBJ whole genome shotgun (WGS) entry which is preliminary data.</text>
</comment>
<dbReference type="SMART" id="SM00406">
    <property type="entry name" value="IGv"/>
    <property type="match status" value="1"/>
</dbReference>
<evidence type="ECO:0000256" key="9">
    <source>
        <dbReference type="ARBA" id="ARBA00036320"/>
    </source>
</evidence>
<feature type="signal peptide" evidence="12">
    <location>
        <begin position="1"/>
        <end position="16"/>
    </location>
</feature>
<keyword evidence="5 11" id="KW-0378">Hydrolase</keyword>
<dbReference type="CDD" id="cd00190">
    <property type="entry name" value="Tryp_SPc"/>
    <property type="match status" value="1"/>
</dbReference>
<dbReference type="PANTHER" id="PTHR24264">
    <property type="entry name" value="TRYPSIN-RELATED"/>
    <property type="match status" value="1"/>
</dbReference>
<evidence type="ECO:0000313" key="16">
    <source>
        <dbReference type="Proteomes" id="UP000551758"/>
    </source>
</evidence>
<feature type="chain" id="PRO_5029673592" description="trypsin" evidence="12">
    <location>
        <begin position="17"/>
        <end position="436"/>
    </location>
</feature>
<dbReference type="InterPro" id="IPR043504">
    <property type="entry name" value="Peptidase_S1_PA_chymotrypsin"/>
</dbReference>
<dbReference type="PROSITE" id="PS00135">
    <property type="entry name" value="TRYPSIN_SER"/>
    <property type="match status" value="1"/>
</dbReference>
<dbReference type="InterPro" id="IPR050127">
    <property type="entry name" value="Serine_Proteases_S1"/>
</dbReference>
<keyword evidence="4" id="KW-0222">Digestion</keyword>
<evidence type="ECO:0000256" key="12">
    <source>
        <dbReference type="SAM" id="SignalP"/>
    </source>
</evidence>
<dbReference type="InterPro" id="IPR013106">
    <property type="entry name" value="Ig_V-set"/>
</dbReference>
<dbReference type="PRINTS" id="PR00722">
    <property type="entry name" value="CHYMOTRYPSIN"/>
</dbReference>
<dbReference type="Pfam" id="PF07686">
    <property type="entry name" value="V-set"/>
    <property type="match status" value="1"/>
</dbReference>
<keyword evidence="2 11" id="KW-0645">Protease</keyword>
<dbReference type="GO" id="GO:0004252">
    <property type="term" value="F:serine-type endopeptidase activity"/>
    <property type="evidence" value="ECO:0007669"/>
    <property type="project" value="UniProtKB-EC"/>
</dbReference>
<evidence type="ECO:0000256" key="3">
    <source>
        <dbReference type="ARBA" id="ARBA00022729"/>
    </source>
</evidence>
<dbReference type="EMBL" id="JACDTQ010003235">
    <property type="protein sequence ID" value="KAF5914460.1"/>
    <property type="molecule type" value="Genomic_DNA"/>
</dbReference>
<accession>A0A7J7EF71</accession>
<dbReference type="SUPFAM" id="SSF48726">
    <property type="entry name" value="Immunoglobulin"/>
    <property type="match status" value="1"/>
</dbReference>
<evidence type="ECO:0000256" key="8">
    <source>
        <dbReference type="ARBA" id="ARBA00023157"/>
    </source>
</evidence>
<gene>
    <name evidence="15" type="ORF">HPG69_016411</name>
</gene>
<evidence type="ECO:0000256" key="11">
    <source>
        <dbReference type="RuleBase" id="RU363034"/>
    </source>
</evidence>
<dbReference type="GO" id="GO:0005615">
    <property type="term" value="C:extracellular space"/>
    <property type="evidence" value="ECO:0007669"/>
    <property type="project" value="TreeGrafter"/>
</dbReference>
<reference evidence="15 16" key="1">
    <citation type="journal article" date="2020" name="Mol. Biol. Evol.">
        <title>Interspecific Gene Flow and the Evolution of Specialization in Black and White Rhinoceros.</title>
        <authorList>
            <person name="Moodley Y."/>
            <person name="Westbury M.V."/>
            <person name="Russo I.M."/>
            <person name="Gopalakrishnan S."/>
            <person name="Rakotoarivelo A."/>
            <person name="Olsen R.A."/>
            <person name="Prost S."/>
            <person name="Tunstall T."/>
            <person name="Ryder O.A."/>
            <person name="Dalen L."/>
            <person name="Bruford M.W."/>
        </authorList>
    </citation>
    <scope>NUCLEOTIDE SEQUENCE [LARGE SCALE GENOMIC DNA]</scope>
    <source>
        <strain evidence="15">SBR-YM</strain>
        <tissue evidence="15">Skin</tissue>
    </source>
</reference>
<comment type="cofactor">
    <cofactor evidence="1">
        <name>Ca(2+)</name>
        <dbReference type="ChEBI" id="CHEBI:29108"/>
    </cofactor>
</comment>
<name>A0A7J7EF71_DICBM</name>
<evidence type="ECO:0000313" key="15">
    <source>
        <dbReference type="EMBL" id="KAF5914460.1"/>
    </source>
</evidence>
<dbReference type="SUPFAM" id="SSF50494">
    <property type="entry name" value="Trypsin-like serine proteases"/>
    <property type="match status" value="1"/>
</dbReference>
<evidence type="ECO:0000256" key="10">
    <source>
        <dbReference type="ARBA" id="ARBA00038868"/>
    </source>
</evidence>
<evidence type="ECO:0000259" key="14">
    <source>
        <dbReference type="PROSITE" id="PS50835"/>
    </source>
</evidence>
<organism evidence="15 16">
    <name type="scientific">Diceros bicornis minor</name>
    <name type="common">South-central black rhinoceros</name>
    <dbReference type="NCBI Taxonomy" id="77932"/>
    <lineage>
        <taxon>Eukaryota</taxon>
        <taxon>Metazoa</taxon>
        <taxon>Chordata</taxon>
        <taxon>Craniata</taxon>
        <taxon>Vertebrata</taxon>
        <taxon>Euteleostomi</taxon>
        <taxon>Mammalia</taxon>
        <taxon>Eutheria</taxon>
        <taxon>Laurasiatheria</taxon>
        <taxon>Perissodactyla</taxon>
        <taxon>Rhinocerotidae</taxon>
        <taxon>Diceros</taxon>
    </lineage>
</organism>
<dbReference type="InterPro" id="IPR007110">
    <property type="entry name" value="Ig-like_dom"/>
</dbReference>
<evidence type="ECO:0000256" key="6">
    <source>
        <dbReference type="ARBA" id="ARBA00022825"/>
    </source>
</evidence>
<dbReference type="GO" id="GO:0006508">
    <property type="term" value="P:proteolysis"/>
    <property type="evidence" value="ECO:0007669"/>
    <property type="project" value="UniProtKB-KW"/>
</dbReference>
<dbReference type="InterPro" id="IPR001254">
    <property type="entry name" value="Trypsin_dom"/>
</dbReference>
<dbReference type="InterPro" id="IPR013783">
    <property type="entry name" value="Ig-like_fold"/>
</dbReference>
<dbReference type="PROSITE" id="PS50835">
    <property type="entry name" value="IG_LIKE"/>
    <property type="match status" value="1"/>
</dbReference>
<keyword evidence="8" id="KW-1015">Disulfide bond</keyword>
<dbReference type="EC" id="3.4.21.4" evidence="10"/>
<dbReference type="FunFam" id="2.40.10.10:FF:000019">
    <property type="entry name" value="Anionic trypsin"/>
    <property type="match status" value="1"/>
</dbReference>
<keyword evidence="6 11" id="KW-0720">Serine protease</keyword>
<comment type="catalytic activity">
    <reaction evidence="9">
        <text>Preferential cleavage: Arg-|-Xaa, Lys-|-Xaa.</text>
        <dbReference type="EC" id="3.4.21.4"/>
    </reaction>
</comment>
<dbReference type="Pfam" id="PF00089">
    <property type="entry name" value="Trypsin"/>
    <property type="match status" value="1"/>
</dbReference>
<sequence length="436" mass="46736">MLTFLLLLLGLGSVFGALLSQKPSRAICQRGTSMSIQCQADTQLSFMFWYRQLPGQSLILIATANQGSEATYESGFVKDKFPISRPNQTFSILSVNNTSPEDSSFYFCSAGDTNPSKNQLTFLSALRRSQIHRAAKHRRADARPWEGESCRCVCPGRSGDLLPSRAALSLTVGAIKALHHAPSHTSTTMNPLLVLAFLGATVAFATADDDDKIVGGYTCKENSVPYQVSLNAGYHFCGGSLISDQWVVSAAHCYKARTQVRLGEYDIEVVEGNEQFINAAKIIRHPNYNSSTLDNDILLIKLASPAVINAQVSTISLPSASAAAGTVCLISGWGNTLSSGSNYPDLLQCLEAPLLSQAECEASYPGDITDNMICAGFLEGGKDSCQGDSGGPVVCNGQLQGIVSWGDGCAQKNRPGVYTKVFNYVDWIQQTIAANS</sequence>
<evidence type="ECO:0000256" key="5">
    <source>
        <dbReference type="ARBA" id="ARBA00022801"/>
    </source>
</evidence>
<dbReference type="Gene3D" id="2.40.10.10">
    <property type="entry name" value="Trypsin-like serine proteases"/>
    <property type="match status" value="2"/>
</dbReference>
<dbReference type="PANTHER" id="PTHR24264:SF57">
    <property type="entry name" value="TRYPSIN-2"/>
    <property type="match status" value="1"/>
</dbReference>
<feature type="domain" description="Peptidase S1" evidence="13">
    <location>
        <begin position="213"/>
        <end position="433"/>
    </location>
</feature>
<evidence type="ECO:0000256" key="4">
    <source>
        <dbReference type="ARBA" id="ARBA00022757"/>
    </source>
</evidence>
<evidence type="ECO:0000256" key="7">
    <source>
        <dbReference type="ARBA" id="ARBA00023145"/>
    </source>
</evidence>
<dbReference type="AlphaFoldDB" id="A0A7J7EF71"/>
<dbReference type="InterPro" id="IPR018114">
    <property type="entry name" value="TRYPSIN_HIS"/>
</dbReference>
<feature type="domain" description="Ig-like" evidence="14">
    <location>
        <begin position="31"/>
        <end position="124"/>
    </location>
</feature>
<protein>
    <recommendedName>
        <fullName evidence="10">trypsin</fullName>
        <ecNumber evidence="10">3.4.21.4</ecNumber>
    </recommendedName>
</protein>
<dbReference type="InterPro" id="IPR033116">
    <property type="entry name" value="TRYPSIN_SER"/>
</dbReference>
<dbReference type="InterPro" id="IPR001314">
    <property type="entry name" value="Peptidase_S1A"/>
</dbReference>
<keyword evidence="16" id="KW-1185">Reference proteome</keyword>
<dbReference type="SMART" id="SM00409">
    <property type="entry name" value="IG"/>
    <property type="match status" value="1"/>
</dbReference>
<dbReference type="InterPro" id="IPR036179">
    <property type="entry name" value="Ig-like_dom_sf"/>
</dbReference>
<evidence type="ECO:0000256" key="1">
    <source>
        <dbReference type="ARBA" id="ARBA00001913"/>
    </source>
</evidence>
<proteinExistence type="predicted"/>
<dbReference type="GO" id="GO:0007586">
    <property type="term" value="P:digestion"/>
    <property type="evidence" value="ECO:0007669"/>
    <property type="project" value="UniProtKB-KW"/>
</dbReference>
<dbReference type="InterPro" id="IPR003599">
    <property type="entry name" value="Ig_sub"/>
</dbReference>
<dbReference type="Proteomes" id="UP000551758">
    <property type="component" value="Unassembled WGS sequence"/>
</dbReference>
<dbReference type="PROSITE" id="PS50240">
    <property type="entry name" value="TRYPSIN_DOM"/>
    <property type="match status" value="1"/>
</dbReference>
<dbReference type="SMART" id="SM00020">
    <property type="entry name" value="Tryp_SPc"/>
    <property type="match status" value="1"/>
</dbReference>
<dbReference type="Gene3D" id="2.60.40.10">
    <property type="entry name" value="Immunoglobulins"/>
    <property type="match status" value="1"/>
</dbReference>
<keyword evidence="3 12" id="KW-0732">Signal</keyword>
<evidence type="ECO:0000259" key="13">
    <source>
        <dbReference type="PROSITE" id="PS50240"/>
    </source>
</evidence>
<evidence type="ECO:0000256" key="2">
    <source>
        <dbReference type="ARBA" id="ARBA00022670"/>
    </source>
</evidence>